<reference evidence="2" key="1">
    <citation type="submission" date="2018-08" db="EMBL/GenBank/DDBJ databases">
        <authorList>
            <person name="Kim S.-J."/>
            <person name="Jung G.-Y."/>
        </authorList>
    </citation>
    <scope>NUCLEOTIDE SEQUENCE [LARGE SCALE GENOMIC DNA]</scope>
    <source>
        <strain evidence="2">GY_G</strain>
    </source>
</reference>
<protein>
    <submittedName>
        <fullName evidence="1">DUF2793 domain-containing protein</fullName>
    </submittedName>
</protein>
<dbReference type="OrthoDB" id="564699at2"/>
<sequence length="289" mass="30325">MTYPKTGGTEYGAAQATPWVAINDAQRRFDALANRAIIVDRDLTAPPGSCADGANYLVAGSPTGLWSGQAGKMATAVGPNAANGWQFQTVAVDRFRLGVQDENVELEYQDGSWVNLTVTGGGLFTLPVMAPAMVARTSNGAAAGSSESPTNKIMLRTFDFDSAADEFVQFFVPMPKRWNEGTLLAEFIWTAGTTGDVVWAIQAIALSNDDPIDASWGAAQTVTDGVTAADDVMISARTGTITVGGSPADNDLVAFQIYRDADNGSDTLSADAKLIGIRLLITTNAADDS</sequence>
<dbReference type="Proteomes" id="UP000263833">
    <property type="component" value="Unassembled WGS sequence"/>
</dbReference>
<organism evidence="1 2">
    <name type="scientific">Sphingorhabdus pulchriflava</name>
    <dbReference type="NCBI Taxonomy" id="2292257"/>
    <lineage>
        <taxon>Bacteria</taxon>
        <taxon>Pseudomonadati</taxon>
        <taxon>Pseudomonadota</taxon>
        <taxon>Alphaproteobacteria</taxon>
        <taxon>Sphingomonadales</taxon>
        <taxon>Sphingomonadaceae</taxon>
        <taxon>Sphingorhabdus</taxon>
    </lineage>
</organism>
<accession>A0A371BFU0</accession>
<name>A0A371BFU0_9SPHN</name>
<dbReference type="Pfam" id="PF10983">
    <property type="entry name" value="DUF2793"/>
    <property type="match status" value="1"/>
</dbReference>
<evidence type="ECO:0000313" key="1">
    <source>
        <dbReference type="EMBL" id="RDV06440.1"/>
    </source>
</evidence>
<evidence type="ECO:0000313" key="2">
    <source>
        <dbReference type="Proteomes" id="UP000263833"/>
    </source>
</evidence>
<comment type="caution">
    <text evidence="1">The sequence shown here is derived from an EMBL/GenBank/DDBJ whole genome shotgun (WGS) entry which is preliminary data.</text>
</comment>
<proteinExistence type="predicted"/>
<dbReference type="InterPro" id="IPR021251">
    <property type="entry name" value="DUF2793"/>
</dbReference>
<dbReference type="EMBL" id="QRGP01000001">
    <property type="protein sequence ID" value="RDV06440.1"/>
    <property type="molecule type" value="Genomic_DNA"/>
</dbReference>
<gene>
    <name evidence="1" type="ORF">DXH95_03160</name>
</gene>
<dbReference type="AlphaFoldDB" id="A0A371BFU0"/>
<keyword evidence="2" id="KW-1185">Reference proteome</keyword>
<dbReference type="RefSeq" id="WP_115547993.1">
    <property type="nucleotide sequence ID" value="NZ_QRGP01000001.1"/>
</dbReference>